<dbReference type="PANTHER" id="PTHR39166:SF1">
    <property type="entry name" value="BLL1166 PROTEIN"/>
    <property type="match status" value="1"/>
</dbReference>
<dbReference type="PANTHER" id="PTHR39166">
    <property type="entry name" value="BLL1166 PROTEIN"/>
    <property type="match status" value="1"/>
</dbReference>
<dbReference type="RefSeq" id="WP_229809180.1">
    <property type="nucleotide sequence ID" value="NZ_BMZI01000008.1"/>
</dbReference>
<sequence>MGDNPTLEARLLGWVREDAERMTRLRQARELALPQWALAAGFVRNLVWDRLHAHDVPTPLNDIDLIFFDREDDSSARDRELTQRLQAHGGAPWSVKNQARMHCRHGHEPYRSTLDAMRFWVECETAVGVTLDERDRLRLLAPFGIETLMSGRVTLNPLHGDAEVLRRRALEKQWQTRWPALLMPARDFD</sequence>
<protein>
    <submittedName>
        <fullName evidence="1">Nitrate reductase</fullName>
    </submittedName>
</protein>
<dbReference type="InterPro" id="IPR009267">
    <property type="entry name" value="NTP_transf_6"/>
</dbReference>
<organism evidence="1 2">
    <name type="scientific">Salinicola rhizosphaerae</name>
    <dbReference type="NCBI Taxonomy" id="1443141"/>
    <lineage>
        <taxon>Bacteria</taxon>
        <taxon>Pseudomonadati</taxon>
        <taxon>Pseudomonadota</taxon>
        <taxon>Gammaproteobacteria</taxon>
        <taxon>Oceanospirillales</taxon>
        <taxon>Halomonadaceae</taxon>
        <taxon>Salinicola</taxon>
    </lineage>
</organism>
<evidence type="ECO:0000313" key="2">
    <source>
        <dbReference type="Proteomes" id="UP000646745"/>
    </source>
</evidence>
<dbReference type="EMBL" id="BMZI01000008">
    <property type="protein sequence ID" value="GHB32184.1"/>
    <property type="molecule type" value="Genomic_DNA"/>
</dbReference>
<name>A0ABQ3ECM2_9GAMM</name>
<dbReference type="Proteomes" id="UP000646745">
    <property type="component" value="Unassembled WGS sequence"/>
</dbReference>
<accession>A0ABQ3ECM2</accession>
<evidence type="ECO:0000313" key="1">
    <source>
        <dbReference type="EMBL" id="GHB32184.1"/>
    </source>
</evidence>
<gene>
    <name evidence="1" type="ORF">GCM10009038_33690</name>
</gene>
<comment type="caution">
    <text evidence="1">The sequence shown here is derived from an EMBL/GenBank/DDBJ whole genome shotgun (WGS) entry which is preliminary data.</text>
</comment>
<reference evidence="2" key="1">
    <citation type="journal article" date="2019" name="Int. J. Syst. Evol. Microbiol.">
        <title>The Global Catalogue of Microorganisms (GCM) 10K type strain sequencing project: providing services to taxonomists for standard genome sequencing and annotation.</title>
        <authorList>
            <consortium name="The Broad Institute Genomics Platform"/>
            <consortium name="The Broad Institute Genome Sequencing Center for Infectious Disease"/>
            <person name="Wu L."/>
            <person name="Ma J."/>
        </authorList>
    </citation>
    <scope>NUCLEOTIDE SEQUENCE [LARGE SCALE GENOMIC DNA]</scope>
    <source>
        <strain evidence="2">KCTC 32998</strain>
    </source>
</reference>
<dbReference type="Pfam" id="PF06042">
    <property type="entry name" value="NTP_transf_6"/>
    <property type="match status" value="1"/>
</dbReference>
<proteinExistence type="predicted"/>
<keyword evidence="2" id="KW-1185">Reference proteome</keyword>